<reference evidence="2 3" key="1">
    <citation type="journal article" date="2013" name="PLoS ONE">
        <title>Predicting the Proteins of Angomonas deanei, Strigomonas culicis and Their Respective Endosymbionts Reveals New Aspects of the Trypanosomatidae Family.</title>
        <authorList>
            <person name="Motta M.C."/>
            <person name="Martins A.C."/>
            <person name="de Souza S.S."/>
            <person name="Catta-Preta C.M."/>
            <person name="Silva R."/>
            <person name="Klein C.C."/>
            <person name="de Almeida L.G."/>
            <person name="de Lima Cunha O."/>
            <person name="Ciapina L.P."/>
            <person name="Brocchi M."/>
            <person name="Colabardini A.C."/>
            <person name="de Araujo Lima B."/>
            <person name="Machado C.R."/>
            <person name="de Almeida Soares C.M."/>
            <person name="Probst C.M."/>
            <person name="de Menezes C.B."/>
            <person name="Thompson C.E."/>
            <person name="Bartholomeu D.C."/>
            <person name="Gradia D.F."/>
            <person name="Pavoni D.P."/>
            <person name="Grisard E.C."/>
            <person name="Fantinatti-Garboggini F."/>
            <person name="Marchini F.K."/>
            <person name="Rodrigues-Luiz G.F."/>
            <person name="Wagner G."/>
            <person name="Goldman G.H."/>
            <person name="Fietto J.L."/>
            <person name="Elias M.C."/>
            <person name="Goldman M.H."/>
            <person name="Sagot M.F."/>
            <person name="Pereira M."/>
            <person name="Stoco P.H."/>
            <person name="de Mendonca-Neto R.P."/>
            <person name="Teixeira S.M."/>
            <person name="Maciel T.E."/>
            <person name="de Oliveira Mendes T.A."/>
            <person name="Urmenyi T.P."/>
            <person name="de Souza W."/>
            <person name="Schenkman S."/>
            <person name="de Vasconcelos A.T."/>
        </authorList>
    </citation>
    <scope>NUCLEOTIDE SEQUENCE [LARGE SCALE GENOMIC DNA]</scope>
</reference>
<comment type="caution">
    <text evidence="2">The sequence shown here is derived from an EMBL/GenBank/DDBJ whole genome shotgun (WGS) entry which is preliminary data.</text>
</comment>
<evidence type="ECO:0000256" key="1">
    <source>
        <dbReference type="SAM" id="MobiDB-lite"/>
    </source>
</evidence>
<keyword evidence="3" id="KW-1185">Reference proteome</keyword>
<evidence type="ECO:0000313" key="3">
    <source>
        <dbReference type="Proteomes" id="UP000015354"/>
    </source>
</evidence>
<keyword evidence="2" id="KW-0687">Ribonucleoprotein</keyword>
<dbReference type="EMBL" id="ATMH01004144">
    <property type="protein sequence ID" value="EPY30283.1"/>
    <property type="molecule type" value="Genomic_DNA"/>
</dbReference>
<name>S9UMX4_9TRYP</name>
<sequence>MVLGLSPSMRQPMETAVPSTSSTTDLRFAPMDLALHSSAILSTSEKAMLPSCLMFFTFLRSRAGSLSARMRREAADGVTMTVATRFFTRSSQVTFRPFQSLVALAMSSPIFFAFRPRGPTLGAREAVAATSPPTARTMTVISTLGSNFGGISNQVPLRYVYK</sequence>
<dbReference type="OrthoDB" id="277542at2759"/>
<gene>
    <name evidence="2" type="ORF">STCU_04144</name>
</gene>
<dbReference type="GO" id="GO:0005840">
    <property type="term" value="C:ribosome"/>
    <property type="evidence" value="ECO:0007669"/>
    <property type="project" value="UniProtKB-KW"/>
</dbReference>
<keyword evidence="2" id="KW-0689">Ribosomal protein</keyword>
<protein>
    <submittedName>
        <fullName evidence="2">Large subunit ribosomal protein L12e</fullName>
    </submittedName>
</protein>
<dbReference type="AlphaFoldDB" id="S9UMX4"/>
<accession>S9UMX4</accession>
<dbReference type="Proteomes" id="UP000015354">
    <property type="component" value="Unassembled WGS sequence"/>
</dbReference>
<organism evidence="2 3">
    <name type="scientific">Strigomonas culicis</name>
    <dbReference type="NCBI Taxonomy" id="28005"/>
    <lineage>
        <taxon>Eukaryota</taxon>
        <taxon>Discoba</taxon>
        <taxon>Euglenozoa</taxon>
        <taxon>Kinetoplastea</taxon>
        <taxon>Metakinetoplastina</taxon>
        <taxon>Trypanosomatida</taxon>
        <taxon>Trypanosomatidae</taxon>
        <taxon>Strigomonadinae</taxon>
        <taxon>Strigomonas</taxon>
    </lineage>
</organism>
<proteinExistence type="predicted"/>
<feature type="region of interest" description="Disordered" evidence="1">
    <location>
        <begin position="1"/>
        <end position="22"/>
    </location>
</feature>
<evidence type="ECO:0000313" key="2">
    <source>
        <dbReference type="EMBL" id="EPY30283.1"/>
    </source>
</evidence>